<organism evidence="1 2">
    <name type="scientific">Artomyces pyxidatus</name>
    <dbReference type="NCBI Taxonomy" id="48021"/>
    <lineage>
        <taxon>Eukaryota</taxon>
        <taxon>Fungi</taxon>
        <taxon>Dikarya</taxon>
        <taxon>Basidiomycota</taxon>
        <taxon>Agaricomycotina</taxon>
        <taxon>Agaricomycetes</taxon>
        <taxon>Russulales</taxon>
        <taxon>Auriscalpiaceae</taxon>
        <taxon>Artomyces</taxon>
    </lineage>
</organism>
<sequence length="272" mass="30641">MQCSREDEASHFQALLSALQGYLLGGTASAHALSSLFVQHLDLEFRVEGTRTVDDDGAEPLTPDVVLAFTSFEESRTSANGWRPFELLRAVLEVFVSERLRALSVRVEDRTWERGQPWLGFLARAIGLQTLSVMGDFGRPLLVVLAMVRDSETGVWRRLGRNQEKLGASEVLFLPELRCLVLEYVDFVTPTNVVRGEDGEALDTEFLLSSLSARARVKLPLQRLVIKDCILSRYWVDQLKKVVTLVEWDREDYSDAVPTTSLPISLRSPLEF</sequence>
<dbReference type="EMBL" id="MU277192">
    <property type="protein sequence ID" value="KAI0066423.1"/>
    <property type="molecule type" value="Genomic_DNA"/>
</dbReference>
<evidence type="ECO:0000313" key="1">
    <source>
        <dbReference type="EMBL" id="KAI0066423.1"/>
    </source>
</evidence>
<proteinExistence type="predicted"/>
<evidence type="ECO:0000313" key="2">
    <source>
        <dbReference type="Proteomes" id="UP000814140"/>
    </source>
</evidence>
<reference evidence="1" key="1">
    <citation type="submission" date="2021-03" db="EMBL/GenBank/DDBJ databases">
        <authorList>
            <consortium name="DOE Joint Genome Institute"/>
            <person name="Ahrendt S."/>
            <person name="Looney B.P."/>
            <person name="Miyauchi S."/>
            <person name="Morin E."/>
            <person name="Drula E."/>
            <person name="Courty P.E."/>
            <person name="Chicoki N."/>
            <person name="Fauchery L."/>
            <person name="Kohler A."/>
            <person name="Kuo A."/>
            <person name="Labutti K."/>
            <person name="Pangilinan J."/>
            <person name="Lipzen A."/>
            <person name="Riley R."/>
            <person name="Andreopoulos W."/>
            <person name="He G."/>
            <person name="Johnson J."/>
            <person name="Barry K.W."/>
            <person name="Grigoriev I.V."/>
            <person name="Nagy L."/>
            <person name="Hibbett D."/>
            <person name="Henrissat B."/>
            <person name="Matheny P.B."/>
            <person name="Labbe J."/>
            <person name="Martin F."/>
        </authorList>
    </citation>
    <scope>NUCLEOTIDE SEQUENCE</scope>
    <source>
        <strain evidence="1">HHB10654</strain>
    </source>
</reference>
<comment type="caution">
    <text evidence="1">The sequence shown here is derived from an EMBL/GenBank/DDBJ whole genome shotgun (WGS) entry which is preliminary data.</text>
</comment>
<reference evidence="1" key="2">
    <citation type="journal article" date="2022" name="New Phytol.">
        <title>Evolutionary transition to the ectomycorrhizal habit in the genomes of a hyperdiverse lineage of mushroom-forming fungi.</title>
        <authorList>
            <person name="Looney B."/>
            <person name="Miyauchi S."/>
            <person name="Morin E."/>
            <person name="Drula E."/>
            <person name="Courty P.E."/>
            <person name="Kohler A."/>
            <person name="Kuo A."/>
            <person name="LaButti K."/>
            <person name="Pangilinan J."/>
            <person name="Lipzen A."/>
            <person name="Riley R."/>
            <person name="Andreopoulos W."/>
            <person name="He G."/>
            <person name="Johnson J."/>
            <person name="Nolan M."/>
            <person name="Tritt A."/>
            <person name="Barry K.W."/>
            <person name="Grigoriev I.V."/>
            <person name="Nagy L.G."/>
            <person name="Hibbett D."/>
            <person name="Henrissat B."/>
            <person name="Matheny P.B."/>
            <person name="Labbe J."/>
            <person name="Martin F.M."/>
        </authorList>
    </citation>
    <scope>NUCLEOTIDE SEQUENCE</scope>
    <source>
        <strain evidence="1">HHB10654</strain>
    </source>
</reference>
<name>A0ACB8TCM9_9AGAM</name>
<dbReference type="Proteomes" id="UP000814140">
    <property type="component" value="Unassembled WGS sequence"/>
</dbReference>
<gene>
    <name evidence="1" type="ORF">BV25DRAFT_1820361</name>
</gene>
<accession>A0ACB8TCM9</accession>
<keyword evidence="2" id="KW-1185">Reference proteome</keyword>
<protein>
    <submittedName>
        <fullName evidence="1">Uncharacterized protein</fullName>
    </submittedName>
</protein>